<proteinExistence type="evidence at protein level"/>
<evidence type="ECO:0007829" key="2">
    <source>
        <dbReference type="PDB" id="7BOB"/>
    </source>
</evidence>
<reference evidence="1" key="1">
    <citation type="submission" date="2014-01" db="EMBL/GenBank/DDBJ databases">
        <authorList>
            <consortium name="DOE Joint Genome Institute"/>
            <person name="Rodrigues J."/>
            <person name="Huntemann M."/>
            <person name="Han J."/>
            <person name="Chen A."/>
            <person name="Kyrpides N."/>
            <person name="Mavromatis K."/>
            <person name="Markowitz V."/>
            <person name="Palaniappan K."/>
            <person name="Ivanova N."/>
            <person name="Schaumberg A."/>
            <person name="Pati A."/>
            <person name="Liolios K."/>
            <person name="Nordberg H.P."/>
            <person name="Cantor M.N."/>
            <person name="Hua S.X."/>
            <person name="Woyke T."/>
        </authorList>
    </citation>
    <scope>NUCLEOTIDE SEQUENCE</scope>
    <source>
        <strain evidence="1">TAV5</strain>
    </source>
</reference>
<dbReference type="EMBL" id="CP007053">
    <property type="protein sequence ID" value="AHF90519.1"/>
    <property type="molecule type" value="Genomic_DNA"/>
</dbReference>
<evidence type="ECO:0000313" key="1">
    <source>
        <dbReference type="EMBL" id="AHF90519.1"/>
    </source>
</evidence>
<keyword evidence="2" id="KW-0002">3D-structure</keyword>
<sequence>MTIDSSGYFRDAAGARFIPVGANYWPASCGVEMWQAWPEDEIFSDLDLMASLGFNTVRFFVRWPDFEPRPGEYDATMLSRLLRLLDACGERGLRPQPSLFVGWMSGGIFWPPWKSDTQNLFSDPVMIERGAAYARTITTHLKPFATHLCGIDLGNELDALPDCSAATPAQVHEWCRRMTGAIREVLPEALILSGCDHQQVIADTGWRLGGSSPCYSAGGTPAPRMVPNPAQPGIDVLTMHGYPVPNWHPVQGSGLADPLTRSLLPFYVKCARAFGPVLLQEFGTILTSRAAAPHTDAYLRAILPACREAGANGYLWWCFKDIPAPLHPYIKNNFESELGLVDIEGRVKKGLEYFVEFARAETQRALKVLTACEQLDHSAEDAPTVHLYWPRHYYHRNNHRNPGNEPRETSRRLILAHHLLQSAEEHVGIVRGDQPLPSPSEVERIIITGVFTGLDEIKELHSWVEQGGQLLWHAPDPVNWAQAMSRLVGAEIADYRAATPAITATDEGPYEFTCFLRGMRVRIEPRGAQILMTDNEGSPLVLRHRVGAGCVTSVLADVEASFLSQWPDRQTQEASWSAWYAALLTKDQSEGVAR</sequence>
<protein>
    <submittedName>
        <fullName evidence="1">Endo-beta-mannanase</fullName>
    </submittedName>
</protein>
<reference evidence="2" key="3">
    <citation type="journal article" date="2021" name="J. Struct. Biol. X">
        <title>Crystal structure of a homotrimeric verrucomicrobial &lt;i&gt;exo&lt;/i&gt;-&lt;i&gt;beta&lt;/i&gt;-1,4-mannosidase active in the hindgut of the wood-feeding termite &lt;i&gt;Reticulitermes flavipes&lt;/i&gt;.</title>
        <authorList>
            <person name="Kalyani D.C."/>
            <person name="Reichenbach T."/>
            <person name="Keskitalo M.M."/>
            <person name="Conrad J."/>
            <person name="Aspeborg H."/>
            <person name="Divne C."/>
        </authorList>
    </citation>
    <scope>X-RAY CRYSTALLOGRAPHY (2.20 ANGSTROMS) OF 1-594</scope>
</reference>
<organism evidence="1">
    <name type="scientific">Opitutaceae bacterium TAV5</name>
    <dbReference type="NCBI Taxonomy" id="794903"/>
    <lineage>
        <taxon>Bacteria</taxon>
        <taxon>Pseudomonadati</taxon>
        <taxon>Verrucomicrobiota</taxon>
        <taxon>Opitutia</taxon>
        <taxon>Opitutales</taxon>
        <taxon>Opitutaceae</taxon>
    </lineage>
</organism>
<name>A0ACD6B8Q6_9BACT</name>
<accession>W0J1H8</accession>
<dbReference type="PDB" id="7BOB">
    <property type="method" value="X-ray"/>
    <property type="resolution" value="2.20 A"/>
    <property type="chains" value="A/B/C=1-594"/>
</dbReference>
<reference evidence="1" key="2">
    <citation type="journal article" date="2015" name="Genome Announc.">
        <title>Complete Genome Sequence of the Opitutaceae Bacterium Strain TAV5, a Potential Facultative Methylotroph of the Wood-Feeding Termite Reticulitermes flavipes.</title>
        <authorList>
            <person name="Kotak M."/>
            <person name="Isanapong J."/>
            <person name="Goodwin L."/>
            <person name="Bruce D."/>
            <person name="Chen A."/>
            <person name="Han C.S."/>
            <person name="Huntemann M."/>
            <person name="Ivanova N."/>
            <person name="Land M.L."/>
            <person name="Nolan M."/>
            <person name="Pati A."/>
            <person name="Woyke T."/>
            <person name="Rodrigues J.L."/>
        </authorList>
    </citation>
    <scope>NUCLEOTIDE SEQUENCE</scope>
    <source>
        <strain evidence="1">TAV5</strain>
    </source>
</reference>
<gene>
    <name evidence="1" type="ORF">OPIT5_10225</name>
</gene>
<accession>A0ACD6B8Q6</accession>